<feature type="compositionally biased region" description="Basic and acidic residues" evidence="1">
    <location>
        <begin position="49"/>
        <end position="69"/>
    </location>
</feature>
<evidence type="ECO:0000313" key="2">
    <source>
        <dbReference type="EMBL" id="RYR09619.1"/>
    </source>
</evidence>
<evidence type="ECO:0000256" key="1">
    <source>
        <dbReference type="SAM" id="MobiDB-lite"/>
    </source>
</evidence>
<reference evidence="2 3" key="1">
    <citation type="submission" date="2019-01" db="EMBL/GenBank/DDBJ databases">
        <title>Sequencing of cultivated peanut Arachis hypogaea provides insights into genome evolution and oil improvement.</title>
        <authorList>
            <person name="Chen X."/>
        </authorList>
    </citation>
    <scope>NUCLEOTIDE SEQUENCE [LARGE SCALE GENOMIC DNA]</scope>
    <source>
        <strain evidence="3">cv. Fuhuasheng</strain>
        <tissue evidence="2">Leaves</tissue>
    </source>
</reference>
<gene>
    <name evidence="2" type="ORF">Ahy_B05g077996</name>
</gene>
<protein>
    <submittedName>
        <fullName evidence="2">Uncharacterized protein</fullName>
    </submittedName>
</protein>
<feature type="compositionally biased region" description="Basic and acidic residues" evidence="1">
    <location>
        <begin position="1"/>
        <end position="18"/>
    </location>
</feature>
<dbReference type="Proteomes" id="UP000289738">
    <property type="component" value="Chromosome B05"/>
</dbReference>
<feature type="region of interest" description="Disordered" evidence="1">
    <location>
        <begin position="1"/>
        <end position="71"/>
    </location>
</feature>
<dbReference type="EMBL" id="SDMP01000015">
    <property type="protein sequence ID" value="RYR09619.1"/>
    <property type="molecule type" value="Genomic_DNA"/>
</dbReference>
<accession>A0A444Z618</accession>
<comment type="caution">
    <text evidence="2">The sequence shown here is derived from an EMBL/GenBank/DDBJ whole genome shotgun (WGS) entry which is preliminary data.</text>
</comment>
<dbReference type="AlphaFoldDB" id="A0A444Z618"/>
<keyword evidence="3" id="KW-1185">Reference proteome</keyword>
<dbReference type="STRING" id="3818.A0A444Z618"/>
<organism evidence="2 3">
    <name type="scientific">Arachis hypogaea</name>
    <name type="common">Peanut</name>
    <dbReference type="NCBI Taxonomy" id="3818"/>
    <lineage>
        <taxon>Eukaryota</taxon>
        <taxon>Viridiplantae</taxon>
        <taxon>Streptophyta</taxon>
        <taxon>Embryophyta</taxon>
        <taxon>Tracheophyta</taxon>
        <taxon>Spermatophyta</taxon>
        <taxon>Magnoliopsida</taxon>
        <taxon>eudicotyledons</taxon>
        <taxon>Gunneridae</taxon>
        <taxon>Pentapetalae</taxon>
        <taxon>rosids</taxon>
        <taxon>fabids</taxon>
        <taxon>Fabales</taxon>
        <taxon>Fabaceae</taxon>
        <taxon>Papilionoideae</taxon>
        <taxon>50 kb inversion clade</taxon>
        <taxon>dalbergioids sensu lato</taxon>
        <taxon>Dalbergieae</taxon>
        <taxon>Pterocarpus clade</taxon>
        <taxon>Arachis</taxon>
    </lineage>
</organism>
<proteinExistence type="predicted"/>
<evidence type="ECO:0000313" key="3">
    <source>
        <dbReference type="Proteomes" id="UP000289738"/>
    </source>
</evidence>
<name>A0A444Z618_ARAHY</name>
<sequence>MKADPERRDTSEHYRRTFSDMVKGGRMPIAMEDENNGAVKNDEAMANNEADKEPVGVHKEAEKSGERSQKPSIMVEKVEERIRNIVGRILRVDSNTADKCRRKFAHLCVELNLQEPLISQYSINGTKYLVEYEGIHSVFLSVVWLDMKGQTARS</sequence>